<evidence type="ECO:0000256" key="1">
    <source>
        <dbReference type="ARBA" id="ARBA00005232"/>
    </source>
</evidence>
<dbReference type="GO" id="GO:0016746">
    <property type="term" value="F:acyltransferase activity"/>
    <property type="evidence" value="ECO:0007669"/>
    <property type="project" value="UniProtKB-KW"/>
</dbReference>
<comment type="similarity">
    <text evidence="1">Belongs to the carnitine/choline acetyltransferase family.</text>
</comment>
<dbReference type="EMBL" id="JAACJL010000045">
    <property type="protein sequence ID" value="KAF4614167.1"/>
    <property type="molecule type" value="Genomic_DNA"/>
</dbReference>
<evidence type="ECO:0000313" key="7">
    <source>
        <dbReference type="Proteomes" id="UP000521872"/>
    </source>
</evidence>
<gene>
    <name evidence="6" type="ORF">D9613_007914</name>
</gene>
<dbReference type="Pfam" id="PF00755">
    <property type="entry name" value="Carn_acyltransf"/>
    <property type="match status" value="1"/>
</dbReference>
<dbReference type="InterPro" id="IPR039551">
    <property type="entry name" value="Cho/carn_acyl_trans"/>
</dbReference>
<feature type="domain" description="Choline/carnitine acyltransferase" evidence="5">
    <location>
        <begin position="65"/>
        <end position="692"/>
    </location>
</feature>
<dbReference type="InterPro" id="IPR042231">
    <property type="entry name" value="Cho/carn_acyl_trans_2"/>
</dbReference>
<reference evidence="6 7" key="1">
    <citation type="submission" date="2019-12" db="EMBL/GenBank/DDBJ databases">
        <authorList>
            <person name="Floudas D."/>
            <person name="Bentzer J."/>
            <person name="Ahren D."/>
            <person name="Johansson T."/>
            <person name="Persson P."/>
            <person name="Tunlid A."/>
        </authorList>
    </citation>
    <scope>NUCLEOTIDE SEQUENCE [LARGE SCALE GENOMIC DNA]</scope>
    <source>
        <strain evidence="6 7">CBS 102.39</strain>
    </source>
</reference>
<dbReference type="InterPro" id="IPR023213">
    <property type="entry name" value="CAT-like_dom_sf"/>
</dbReference>
<dbReference type="PANTHER" id="PTHR22589:SF107">
    <property type="entry name" value="CHOLINE_CARNITINE ACYLTRANSFERASE DOMAIN-CONTAINING PROTEIN"/>
    <property type="match status" value="1"/>
</dbReference>
<evidence type="ECO:0000259" key="5">
    <source>
        <dbReference type="Pfam" id="PF00755"/>
    </source>
</evidence>
<dbReference type="AlphaFoldDB" id="A0A8H4QPR0"/>
<keyword evidence="3" id="KW-0012">Acyltransferase</keyword>
<name>A0A8H4QPR0_9AGAR</name>
<dbReference type="SUPFAM" id="SSF52777">
    <property type="entry name" value="CoA-dependent acyltransferases"/>
    <property type="match status" value="2"/>
</dbReference>
<protein>
    <recommendedName>
        <fullName evidence="5">Choline/carnitine acyltransferase domain-containing protein</fullName>
    </recommendedName>
</protein>
<accession>A0A8H4QPR0</accession>
<dbReference type="Proteomes" id="UP000521872">
    <property type="component" value="Unassembled WGS sequence"/>
</dbReference>
<evidence type="ECO:0000313" key="6">
    <source>
        <dbReference type="EMBL" id="KAF4614167.1"/>
    </source>
</evidence>
<dbReference type="Gene3D" id="3.30.559.70">
    <property type="entry name" value="Choline/Carnitine o-acyltransferase, domain 2"/>
    <property type="match status" value="1"/>
</dbReference>
<sequence length="719" mass="80954">MRSSILALADYVQQNLRIVAPVLFAPGILSLLSINMLRTASLRQTQMLNSTKPTPSPRSKVRARLPVPPLRQTLDRYLTSLEPFLHEDEAKGGMPFKRAYALREKWATDFENGIGKTLQERLVALDKVSPYNWLDDNFWINKAYLEWRAPLLVNSNWWLAFGDDPLIPKSALSGETNNNRAGTTFWQLRRAAWLVHRVLKFKDNIAQTNPAENTTSGAWMMESTSKMFNMARIPEPLCDTLSEKSDTSSQYGRSILVMVHNWCYLVKVYSPPLHGAKTPSLVPPGEIEAQLRAVMLDVEGRLANGEKALPIGALSADDRDRWAENLRHLVSLSPQNQRCHQAMLQSVMGLSLEHTTYTIPLASSSDPRRSHIRNPAQLSLDSHLHAIRGTTQNLSNRFYDKPFTLIVDPSTRAGATGEHSPVDALVPSIVAEYGLTEGVDTEPFGLRSHTQDVDEPGWQRLDWIADEKIKKECKGAIERANSIVENSDDSVLWFDKYGTDWIKNYGCYKLSPDAFIQMAMQLAWYQQQGEFTATYETVLTRMFKRGRTETLRTFSRESRLWVLSMVDPRATDAERFKLLCDAISSHSRRTREAMSGRGFDRHLLGLRLLLRPLNAESAALFEDELFERSAQWKLSTSGLSAGLLFKGTGFGSTYENGYGINYLAAPFMVKFGIESKFSCPTTSTQGFKDAITSAMLQMQNLCQSVSDNAHNKVANTSHL</sequence>
<feature type="active site" description="Proton acceptor" evidence="4">
    <location>
        <position position="419"/>
    </location>
</feature>
<keyword evidence="2" id="KW-0808">Transferase</keyword>
<proteinExistence type="inferred from homology"/>
<evidence type="ECO:0000256" key="3">
    <source>
        <dbReference type="ARBA" id="ARBA00023315"/>
    </source>
</evidence>
<comment type="caution">
    <text evidence="6">The sequence shown here is derived from an EMBL/GenBank/DDBJ whole genome shotgun (WGS) entry which is preliminary data.</text>
</comment>
<dbReference type="InterPro" id="IPR000542">
    <property type="entry name" value="Carn_acyl_trans"/>
</dbReference>
<evidence type="ECO:0000256" key="2">
    <source>
        <dbReference type="ARBA" id="ARBA00022679"/>
    </source>
</evidence>
<dbReference type="Gene3D" id="3.30.559.10">
    <property type="entry name" value="Chloramphenicol acetyltransferase-like domain"/>
    <property type="match status" value="1"/>
</dbReference>
<organism evidence="6 7">
    <name type="scientific">Agrocybe pediades</name>
    <dbReference type="NCBI Taxonomy" id="84607"/>
    <lineage>
        <taxon>Eukaryota</taxon>
        <taxon>Fungi</taxon>
        <taxon>Dikarya</taxon>
        <taxon>Basidiomycota</taxon>
        <taxon>Agaricomycotina</taxon>
        <taxon>Agaricomycetes</taxon>
        <taxon>Agaricomycetidae</taxon>
        <taxon>Agaricales</taxon>
        <taxon>Agaricineae</taxon>
        <taxon>Strophariaceae</taxon>
        <taxon>Agrocybe</taxon>
    </lineage>
</organism>
<evidence type="ECO:0000256" key="4">
    <source>
        <dbReference type="PIRSR" id="PIRSR600542-1"/>
    </source>
</evidence>
<keyword evidence="7" id="KW-1185">Reference proteome</keyword>
<dbReference type="PANTHER" id="PTHR22589">
    <property type="entry name" value="CARNITINE O-ACYLTRANSFERASE"/>
    <property type="match status" value="1"/>
</dbReference>